<evidence type="ECO:0000259" key="1">
    <source>
        <dbReference type="Pfam" id="PF09369"/>
    </source>
</evidence>
<dbReference type="InterPro" id="IPR047721">
    <property type="entry name" value="DrmB"/>
</dbReference>
<dbReference type="Proteomes" id="UP000244867">
    <property type="component" value="Unassembled WGS sequence"/>
</dbReference>
<proteinExistence type="predicted"/>
<dbReference type="RefSeq" id="WP_108342652.1">
    <property type="nucleotide sequence ID" value="NZ_PYXZ01000001.1"/>
</dbReference>
<dbReference type="EMBL" id="PYXZ01000001">
    <property type="protein sequence ID" value="PUA82465.1"/>
    <property type="molecule type" value="Genomic_DNA"/>
</dbReference>
<evidence type="ECO:0000313" key="3">
    <source>
        <dbReference type="Proteomes" id="UP000244867"/>
    </source>
</evidence>
<dbReference type="AlphaFoldDB" id="A0A2R7Z1G7"/>
<accession>A0A2R7Z1G7</accession>
<feature type="domain" description="MrfA-like Zn-binding" evidence="1">
    <location>
        <begin position="549"/>
        <end position="653"/>
    </location>
</feature>
<organism evidence="2 3">
    <name type="scientific">Nocardioides currus</name>
    <dbReference type="NCBI Taxonomy" id="2133958"/>
    <lineage>
        <taxon>Bacteria</taxon>
        <taxon>Bacillati</taxon>
        <taxon>Actinomycetota</taxon>
        <taxon>Actinomycetes</taxon>
        <taxon>Propionibacteriales</taxon>
        <taxon>Nocardioidaceae</taxon>
        <taxon>Nocardioides</taxon>
    </lineage>
</organism>
<dbReference type="OrthoDB" id="9134227at2"/>
<protein>
    <recommendedName>
        <fullName evidence="1">MrfA-like Zn-binding domain-containing protein</fullName>
    </recommendedName>
</protein>
<dbReference type="Pfam" id="PF09369">
    <property type="entry name" value="MZB"/>
    <property type="match status" value="1"/>
</dbReference>
<comment type="caution">
    <text evidence="2">The sequence shown here is derived from an EMBL/GenBank/DDBJ whole genome shotgun (WGS) entry which is preliminary data.</text>
</comment>
<evidence type="ECO:0000313" key="2">
    <source>
        <dbReference type="EMBL" id="PUA82465.1"/>
    </source>
</evidence>
<keyword evidence="3" id="KW-1185">Reference proteome</keyword>
<gene>
    <name evidence="2" type="ORF">C7S10_01580</name>
</gene>
<sequence length="694" mass="75616">MTDVPAENGLVAAIDPLVIGGSPLDPIADVEANQPKNRARVGSIRPSAMLYTNGIGATVDLPHLSVMPHGLDAWEPIYDRRPGPAEVIAEPRLLELVRAHLGSQVAELRKPPWAPEERGHAGSEAIDLGIPGRIFPQWLRCTGCNMLAPVSHEQFSYVNVNRFRPDQAQFLHRKCTGWGGDGKQTSRKPKDQPAVPARYLVACTNGHLDEFPYGPWVHRGASCRKAKIPQLRMREWKSNIGPDVQIMCVSCGASRGMLEATGPKAVDKLPHCRGRHAHLDAFYACGQPGRLMMLGAANQWFASTLGLLALPREEATSAADVVPLLLALPQALLAGVTVKAAVPMFKMAVGAQAQTDALDDVDEDVLWDAIEVVKNGGTIPKAMSAERRADPLTVLGPEWTVLTDERKYTRHSGSMDFRAVRREVPPALTSIVSSVVAVEKLKKVNAFIGFTRIDALDRIDDASARVAPLNRNGRPTWVPATEDRGEGVFIRFEETAVAGWEDQVKALPVWTAFRDAHRINFRRRTSKTAGDIDPDSRFPAPRYWAIHTLSHLLIREAAMSSGYGSASLTERIYAWPAGEGQDPAAGLLITTTASDSEGTLGGLVDLARPEKLGKLVADALRRGQRCSSDPICSHRLPTDKEEFLHGAACHFCLFVSETSCERTNRFLDRRLLLGLTTDPAVVTPGLLALLTEGI</sequence>
<name>A0A2R7Z1G7_9ACTN</name>
<dbReference type="NCBIfam" id="NF038324">
    <property type="entry name" value="DrmB_fam"/>
    <property type="match status" value="1"/>
</dbReference>
<reference evidence="2 3" key="1">
    <citation type="submission" date="2018-03" db="EMBL/GenBank/DDBJ databases">
        <authorList>
            <person name="Keele B.F."/>
        </authorList>
    </citation>
    <scope>NUCLEOTIDE SEQUENCE [LARGE SCALE GENOMIC DNA]</scope>
    <source>
        <strain evidence="2 3">IB-3</strain>
    </source>
</reference>
<dbReference type="InterPro" id="IPR018973">
    <property type="entry name" value="MZB"/>
</dbReference>